<proteinExistence type="predicted"/>
<dbReference type="SUPFAM" id="SSF51430">
    <property type="entry name" value="NAD(P)-linked oxidoreductase"/>
    <property type="match status" value="1"/>
</dbReference>
<dbReference type="PRINTS" id="PR00069">
    <property type="entry name" value="ALDKETRDTASE"/>
</dbReference>
<dbReference type="EMBL" id="JAPJZH010000008">
    <property type="protein sequence ID" value="MDA4846637.1"/>
    <property type="molecule type" value="Genomic_DNA"/>
</dbReference>
<name>A0ABT4VRC3_9HYPH</name>
<gene>
    <name evidence="3" type="ORF">OOZ53_14835</name>
</gene>
<dbReference type="Proteomes" id="UP001148313">
    <property type="component" value="Unassembled WGS sequence"/>
</dbReference>
<dbReference type="Pfam" id="PF00248">
    <property type="entry name" value="Aldo_ket_red"/>
    <property type="match status" value="1"/>
</dbReference>
<dbReference type="InterPro" id="IPR050523">
    <property type="entry name" value="AKR_Detox_Biosynth"/>
</dbReference>
<keyword evidence="1" id="KW-0560">Oxidoreductase</keyword>
<evidence type="ECO:0000259" key="2">
    <source>
        <dbReference type="Pfam" id="PF00248"/>
    </source>
</evidence>
<dbReference type="PANTHER" id="PTHR43364:SF4">
    <property type="entry name" value="NAD(P)-LINKED OXIDOREDUCTASE SUPERFAMILY PROTEIN"/>
    <property type="match status" value="1"/>
</dbReference>
<dbReference type="CDD" id="cd19149">
    <property type="entry name" value="AKR_AKR11B2"/>
    <property type="match status" value="1"/>
</dbReference>
<comment type="caution">
    <text evidence="3">The sequence shown here is derived from an EMBL/GenBank/DDBJ whole genome shotgun (WGS) entry which is preliminary data.</text>
</comment>
<dbReference type="InterPro" id="IPR020471">
    <property type="entry name" value="AKR"/>
</dbReference>
<evidence type="ECO:0000313" key="3">
    <source>
        <dbReference type="EMBL" id="MDA4846637.1"/>
    </source>
</evidence>
<dbReference type="PANTHER" id="PTHR43364">
    <property type="entry name" value="NADH-SPECIFIC METHYLGLYOXAL REDUCTASE-RELATED"/>
    <property type="match status" value="1"/>
</dbReference>
<organism evidence="3 4">
    <name type="scientific">Hoeflea poritis</name>
    <dbReference type="NCBI Taxonomy" id="2993659"/>
    <lineage>
        <taxon>Bacteria</taxon>
        <taxon>Pseudomonadati</taxon>
        <taxon>Pseudomonadota</taxon>
        <taxon>Alphaproteobacteria</taxon>
        <taxon>Hyphomicrobiales</taxon>
        <taxon>Rhizobiaceae</taxon>
        <taxon>Hoeflea</taxon>
    </lineage>
</organism>
<accession>A0ABT4VRC3</accession>
<dbReference type="Gene3D" id="3.20.20.100">
    <property type="entry name" value="NADP-dependent oxidoreductase domain"/>
    <property type="match status" value="1"/>
</dbReference>
<protein>
    <submittedName>
        <fullName evidence="3">Aldo/keto reductase</fullName>
    </submittedName>
</protein>
<keyword evidence="4" id="KW-1185">Reference proteome</keyword>
<sequence>MLDRTAGDQLKRRIGGSDIEASAIGLGTWAIGGWMWGGTDETKSIRAIQASIDEGITLIDTAPAYGQGLAETIVGKALKGRRDKVVLATKCGLVWHTQQGNHFFDYEGVPVHRYLGRDAIIHEVEQSLKRLGTDVIDHYITHWQDPTTPVAETMETLETLKTQGKIRSIGASNTAPEEVRAYLAAGQLDAIQEEYSMVKRDIETSLVPLCLENNVSVLSYSSLALGLLSGKIGPDRVFEGDDQRKDNPRFSTANREKVARLMTAITPIAEAHGATNAQIVIAWTLQQPGITFSLCGARDEKQAVENAKAGRLRLSASDIEAIGKAAAENLTDLDG</sequence>
<dbReference type="RefSeq" id="WP_271090412.1">
    <property type="nucleotide sequence ID" value="NZ_JAPJZH010000008.1"/>
</dbReference>
<dbReference type="InterPro" id="IPR036812">
    <property type="entry name" value="NAD(P)_OxRdtase_dom_sf"/>
</dbReference>
<reference evidence="3" key="1">
    <citation type="submission" date="2022-11" db="EMBL/GenBank/DDBJ databases">
        <title>Hoeflea poritis sp. nov., isolated from scleractinian coral Porites lutea.</title>
        <authorList>
            <person name="Zhang G."/>
            <person name="Wei Q."/>
            <person name="Cai L."/>
        </authorList>
    </citation>
    <scope>NUCLEOTIDE SEQUENCE</scope>
    <source>
        <strain evidence="3">E7-10</strain>
    </source>
</reference>
<dbReference type="InterPro" id="IPR023210">
    <property type="entry name" value="NADP_OxRdtase_dom"/>
</dbReference>
<evidence type="ECO:0000313" key="4">
    <source>
        <dbReference type="Proteomes" id="UP001148313"/>
    </source>
</evidence>
<feature type="domain" description="NADP-dependent oxidoreductase" evidence="2">
    <location>
        <begin position="23"/>
        <end position="325"/>
    </location>
</feature>
<evidence type="ECO:0000256" key="1">
    <source>
        <dbReference type="ARBA" id="ARBA00023002"/>
    </source>
</evidence>